<dbReference type="EMBL" id="LAHD01000046">
    <property type="protein sequence ID" value="PHK02870.1"/>
    <property type="molecule type" value="Genomic_DNA"/>
</dbReference>
<comment type="caution">
    <text evidence="1">The sequence shown here is derived from an EMBL/GenBank/DDBJ whole genome shotgun (WGS) entry which is preliminary data.</text>
</comment>
<evidence type="ECO:0000313" key="2">
    <source>
        <dbReference type="Proteomes" id="UP000222310"/>
    </source>
</evidence>
<dbReference type="InterPro" id="IPR036388">
    <property type="entry name" value="WH-like_DNA-bd_sf"/>
</dbReference>
<accession>A0A9Q6EKL1</accession>
<dbReference type="AlphaFoldDB" id="A0A9Q6EKL1"/>
<dbReference type="RefSeq" id="WP_099069940.1">
    <property type="nucleotide sequence ID" value="NZ_LAHD01000046.1"/>
</dbReference>
<dbReference type="InterPro" id="IPR013324">
    <property type="entry name" value="RNA_pol_sigma_r3/r4-like"/>
</dbReference>
<organism evidence="1 2">
    <name type="scientific">Nostoc linckia z8</name>
    <dbReference type="NCBI Taxonomy" id="1628746"/>
    <lineage>
        <taxon>Bacteria</taxon>
        <taxon>Bacillati</taxon>
        <taxon>Cyanobacteriota</taxon>
        <taxon>Cyanophyceae</taxon>
        <taxon>Nostocales</taxon>
        <taxon>Nostocaceae</taxon>
        <taxon>Nostoc</taxon>
    </lineage>
</organism>
<sequence length="163" mass="18949">MTEDVFQAVQQLQQLSCKHFYSSPYWTERTDRAISSILSNPSKSGNPRHLVRNMLSDARKILQRRNEICSFTQIKTCDDDSGHDIETIADFRFEDLETVFQYEDWLERACLSDKDKIILNLLLHGSEAQEVAEKLGMTIEQARVQISRARKRAKARWEADINV</sequence>
<proteinExistence type="predicted"/>
<dbReference type="SUPFAM" id="SSF88659">
    <property type="entry name" value="Sigma3 and sigma4 domains of RNA polymerase sigma factors"/>
    <property type="match status" value="1"/>
</dbReference>
<gene>
    <name evidence="1" type="ORF">VF08_17040</name>
</gene>
<dbReference type="Proteomes" id="UP000222310">
    <property type="component" value="Unassembled WGS sequence"/>
</dbReference>
<name>A0A9Q6EKL1_NOSLI</name>
<reference evidence="1 2" key="1">
    <citation type="submission" date="2015-02" db="EMBL/GenBank/DDBJ databases">
        <title>Nostoc linckia genome annotation.</title>
        <authorList>
            <person name="Zhou Z."/>
        </authorList>
    </citation>
    <scope>NUCLEOTIDE SEQUENCE [LARGE SCALE GENOMIC DNA]</scope>
    <source>
        <strain evidence="2">z8</strain>
    </source>
</reference>
<protein>
    <submittedName>
        <fullName evidence="1">Uncharacterized protein</fullName>
    </submittedName>
</protein>
<dbReference type="GeneID" id="57097366"/>
<dbReference type="Gene3D" id="1.10.10.10">
    <property type="entry name" value="Winged helix-like DNA-binding domain superfamily/Winged helix DNA-binding domain"/>
    <property type="match status" value="1"/>
</dbReference>
<evidence type="ECO:0000313" key="1">
    <source>
        <dbReference type="EMBL" id="PHK02870.1"/>
    </source>
</evidence>